<name>A0A3D5Q9P3_FLESI</name>
<organism evidence="2 3">
    <name type="scientific">Flexistipes sinusarabici</name>
    <dbReference type="NCBI Taxonomy" id="2352"/>
    <lineage>
        <taxon>Bacteria</taxon>
        <taxon>Pseudomonadati</taxon>
        <taxon>Deferribacterota</taxon>
        <taxon>Deferribacteres</taxon>
        <taxon>Deferribacterales</taxon>
        <taxon>Flexistipitaceae</taxon>
        <taxon>Flexistipes</taxon>
    </lineage>
</organism>
<dbReference type="EMBL" id="DPPF01000039">
    <property type="protein sequence ID" value="HCW92394.1"/>
    <property type="molecule type" value="Genomic_DNA"/>
</dbReference>
<evidence type="ECO:0008006" key="4">
    <source>
        <dbReference type="Google" id="ProtNLM"/>
    </source>
</evidence>
<gene>
    <name evidence="2" type="ORF">DHM44_01795</name>
</gene>
<protein>
    <recommendedName>
        <fullName evidence="4">Outer membrane lipoprotein carrier protein LolA</fullName>
    </recommendedName>
</protein>
<sequence>MNILRLISAIVVLFFTVNCAVKTPQLNKTQKISKEEAVSNVRKLTPEFCRLKSKGVFSYEDRFSKVKFKGTIVKTCEGKLKMNVLGMFGQVYLEAIYDGNTLEIMKEGEDISSRYDSFFSEEKVAHLVKLLNVPLLMPDEDFRFDIFANHYVFSKNDIVIYADADFDIVRIRRGTEAVEYKYGEDKLEMLEYNGAEQMFKMQLYN</sequence>
<feature type="chain" id="PRO_5017709631" description="Outer membrane lipoprotein carrier protein LolA" evidence="1">
    <location>
        <begin position="21"/>
        <end position="205"/>
    </location>
</feature>
<keyword evidence="1" id="KW-0732">Signal</keyword>
<reference evidence="2 3" key="1">
    <citation type="journal article" date="2018" name="Nat. Biotechnol.">
        <title>A standardized bacterial taxonomy based on genome phylogeny substantially revises the tree of life.</title>
        <authorList>
            <person name="Parks D.H."/>
            <person name="Chuvochina M."/>
            <person name="Waite D.W."/>
            <person name="Rinke C."/>
            <person name="Skarshewski A."/>
            <person name="Chaumeil P.A."/>
            <person name="Hugenholtz P."/>
        </authorList>
    </citation>
    <scope>NUCLEOTIDE SEQUENCE [LARGE SCALE GENOMIC DNA]</scope>
    <source>
        <strain evidence="2">UBA8672</strain>
    </source>
</reference>
<dbReference type="Proteomes" id="UP000262325">
    <property type="component" value="Unassembled WGS sequence"/>
</dbReference>
<comment type="caution">
    <text evidence="2">The sequence shown here is derived from an EMBL/GenBank/DDBJ whole genome shotgun (WGS) entry which is preliminary data.</text>
</comment>
<evidence type="ECO:0000256" key="1">
    <source>
        <dbReference type="SAM" id="SignalP"/>
    </source>
</evidence>
<evidence type="ECO:0000313" key="2">
    <source>
        <dbReference type="EMBL" id="HCW92394.1"/>
    </source>
</evidence>
<proteinExistence type="predicted"/>
<dbReference type="AlphaFoldDB" id="A0A3D5Q9P3"/>
<evidence type="ECO:0000313" key="3">
    <source>
        <dbReference type="Proteomes" id="UP000262325"/>
    </source>
</evidence>
<feature type="signal peptide" evidence="1">
    <location>
        <begin position="1"/>
        <end position="20"/>
    </location>
</feature>
<accession>A0A3D5Q9P3</accession>